<dbReference type="GO" id="GO:0019799">
    <property type="term" value="F:tubulin N-acetyltransferase activity"/>
    <property type="evidence" value="ECO:0007669"/>
    <property type="project" value="InterPro"/>
</dbReference>
<evidence type="ECO:0000256" key="3">
    <source>
        <dbReference type="SAM" id="MobiDB-lite"/>
    </source>
</evidence>
<dbReference type="InterPro" id="IPR038746">
    <property type="entry name" value="Atat"/>
</dbReference>
<protein>
    <recommendedName>
        <fullName evidence="4">N-acetyltransferase domain-containing protein</fullName>
    </recommendedName>
</protein>
<feature type="non-terminal residue" evidence="5">
    <location>
        <position position="1"/>
    </location>
</feature>
<feature type="compositionally biased region" description="Polar residues" evidence="3">
    <location>
        <begin position="231"/>
        <end position="262"/>
    </location>
</feature>
<gene>
    <name evidence="5" type="ORF">OTU49_004724</name>
</gene>
<feature type="region of interest" description="Disordered" evidence="3">
    <location>
        <begin position="363"/>
        <end position="397"/>
    </location>
</feature>
<dbReference type="HAMAP" id="MF_03130">
    <property type="entry name" value="mec17"/>
    <property type="match status" value="1"/>
</dbReference>
<feature type="region of interest" description="Disordered" evidence="3">
    <location>
        <begin position="411"/>
        <end position="444"/>
    </location>
</feature>
<accession>A0AAW0WX38</accession>
<feature type="compositionally biased region" description="Polar residues" evidence="3">
    <location>
        <begin position="292"/>
        <end position="322"/>
    </location>
</feature>
<proteinExistence type="inferred from homology"/>
<sequence>HSHLVRHSLFLTCCTVTPASMEFRFDVRTLLPEEITLVDHNLILPGWQSKTKNRVEFQHLYQIINAIGEASSFAQGLNNVITTADKLQNSDHLLYLMKEEDESTGQCLVVGMLKVGRKKLFLLDSEQRTKECAPLCVLDFYIHESRQRRGYGRRLFDHMLRDQNVLPGHMAVDKPSDKFLGFLRKHYHLYKQVNQLNNFVVFDTFFTDRPIASEEAALTFVSRSPRAVSPDRSQSPTASRRPSSCNYSHSAGRPSNASRQPTSMVDILHGRPDRHTPTACLSPRYQTTLDWMRGQTSGGESPFSQTPTSYSASRTPSNTGSPLRTPWAGSPPRTPYTPHTATGSQPLSYKNSIDLVDGHVSLQGSIAPTPATSPERRSPPKEPQEDGEADVIDQQPLVEEDGMVEKVEKLSVSATPQSPGKTSQWRDSVSHPSATLAERMASPSRSTMTGVLQENDSVHGHLKFHHHALW</sequence>
<organism evidence="5 6">
    <name type="scientific">Cherax quadricarinatus</name>
    <name type="common">Australian red claw crayfish</name>
    <dbReference type="NCBI Taxonomy" id="27406"/>
    <lineage>
        <taxon>Eukaryota</taxon>
        <taxon>Metazoa</taxon>
        <taxon>Ecdysozoa</taxon>
        <taxon>Arthropoda</taxon>
        <taxon>Crustacea</taxon>
        <taxon>Multicrustacea</taxon>
        <taxon>Malacostraca</taxon>
        <taxon>Eumalacostraca</taxon>
        <taxon>Eucarida</taxon>
        <taxon>Decapoda</taxon>
        <taxon>Pleocyemata</taxon>
        <taxon>Astacidea</taxon>
        <taxon>Parastacoidea</taxon>
        <taxon>Parastacidae</taxon>
        <taxon>Cherax</taxon>
    </lineage>
</organism>
<feature type="compositionally biased region" description="Polar residues" evidence="3">
    <location>
        <begin position="412"/>
        <end position="433"/>
    </location>
</feature>
<dbReference type="InterPro" id="IPR007965">
    <property type="entry name" value="GNAT_ATAT"/>
</dbReference>
<dbReference type="CDD" id="cd04301">
    <property type="entry name" value="NAT_SF"/>
    <property type="match status" value="1"/>
</dbReference>
<evidence type="ECO:0000259" key="4">
    <source>
        <dbReference type="PROSITE" id="PS51730"/>
    </source>
</evidence>
<feature type="compositionally biased region" description="Basic and acidic residues" evidence="3">
    <location>
        <begin position="374"/>
        <end position="384"/>
    </location>
</feature>
<dbReference type="Proteomes" id="UP001445076">
    <property type="component" value="Unassembled WGS sequence"/>
</dbReference>
<evidence type="ECO:0000313" key="5">
    <source>
        <dbReference type="EMBL" id="KAK8736918.1"/>
    </source>
</evidence>
<feature type="region of interest" description="Disordered" evidence="3">
    <location>
        <begin position="292"/>
        <end position="350"/>
    </location>
</feature>
<feature type="compositionally biased region" description="Polar residues" evidence="3">
    <location>
        <begin position="363"/>
        <end position="372"/>
    </location>
</feature>
<dbReference type="SUPFAM" id="SSF55729">
    <property type="entry name" value="Acyl-CoA N-acyltransferases (Nat)"/>
    <property type="match status" value="1"/>
</dbReference>
<name>A0AAW0WX38_CHEQU</name>
<keyword evidence="1" id="KW-0808">Transferase</keyword>
<dbReference type="PROSITE" id="PS51730">
    <property type="entry name" value="GNAT_ATAT"/>
    <property type="match status" value="1"/>
</dbReference>
<dbReference type="PANTHER" id="PTHR12327">
    <property type="entry name" value="ALPHA-TUBULIN N-ACETYLTRANSFERASE 1"/>
    <property type="match status" value="1"/>
</dbReference>
<feature type="domain" description="N-acetyltransferase" evidence="4">
    <location>
        <begin position="21"/>
        <end position="206"/>
    </location>
</feature>
<dbReference type="Pfam" id="PF05301">
    <property type="entry name" value="Acetyltransf_16"/>
    <property type="match status" value="1"/>
</dbReference>
<evidence type="ECO:0000256" key="1">
    <source>
        <dbReference type="ARBA" id="ARBA00022679"/>
    </source>
</evidence>
<feature type="region of interest" description="Disordered" evidence="3">
    <location>
        <begin position="222"/>
        <end position="262"/>
    </location>
</feature>
<keyword evidence="2" id="KW-0012">Acyltransferase</keyword>
<reference evidence="5 6" key="1">
    <citation type="journal article" date="2024" name="BMC Genomics">
        <title>Genome assembly of redclaw crayfish (Cherax quadricarinatus) provides insights into its immune adaptation and hypoxia tolerance.</title>
        <authorList>
            <person name="Liu Z."/>
            <person name="Zheng J."/>
            <person name="Li H."/>
            <person name="Fang K."/>
            <person name="Wang S."/>
            <person name="He J."/>
            <person name="Zhou D."/>
            <person name="Weng S."/>
            <person name="Chi M."/>
            <person name="Gu Z."/>
            <person name="He J."/>
            <person name="Li F."/>
            <person name="Wang M."/>
        </authorList>
    </citation>
    <scope>NUCLEOTIDE SEQUENCE [LARGE SCALE GENOMIC DNA]</scope>
    <source>
        <strain evidence="5">ZL_2023a</strain>
    </source>
</reference>
<evidence type="ECO:0000313" key="6">
    <source>
        <dbReference type="Proteomes" id="UP001445076"/>
    </source>
</evidence>
<evidence type="ECO:0000256" key="2">
    <source>
        <dbReference type="ARBA" id="ARBA00023315"/>
    </source>
</evidence>
<dbReference type="AlphaFoldDB" id="A0AAW0WX38"/>
<feature type="compositionally biased region" description="Polar residues" evidence="3">
    <location>
        <begin position="337"/>
        <end position="350"/>
    </location>
</feature>
<dbReference type="GO" id="GO:0005874">
    <property type="term" value="C:microtubule"/>
    <property type="evidence" value="ECO:0007669"/>
    <property type="project" value="InterPro"/>
</dbReference>
<dbReference type="PANTHER" id="PTHR12327:SF0">
    <property type="entry name" value="ALPHA-TUBULIN N-ACETYLTRANSFERASE 1"/>
    <property type="match status" value="1"/>
</dbReference>
<keyword evidence="6" id="KW-1185">Reference proteome</keyword>
<dbReference type="Gene3D" id="3.40.630.30">
    <property type="match status" value="1"/>
</dbReference>
<dbReference type="InterPro" id="IPR016181">
    <property type="entry name" value="Acyl_CoA_acyltransferase"/>
</dbReference>
<dbReference type="EMBL" id="JARKIK010000043">
    <property type="protein sequence ID" value="KAK8736918.1"/>
    <property type="molecule type" value="Genomic_DNA"/>
</dbReference>
<comment type="caution">
    <text evidence="5">The sequence shown here is derived from an EMBL/GenBank/DDBJ whole genome shotgun (WGS) entry which is preliminary data.</text>
</comment>